<proteinExistence type="predicted"/>
<reference evidence="3 4" key="1">
    <citation type="submission" date="2019-03" db="EMBL/GenBank/DDBJ databases">
        <title>The genome sequence of Nitrosococcus wardiae strain D1FHST reveals the archetypal metabolic capacity of ammonia-oxidizing Gammaproteobacteria.</title>
        <authorList>
            <person name="Wang L."/>
            <person name="Lim C.K."/>
            <person name="Hanson T.E."/>
            <person name="Dang H."/>
            <person name="Klotz M.G."/>
        </authorList>
    </citation>
    <scope>NUCLEOTIDE SEQUENCE [LARGE SCALE GENOMIC DNA]</scope>
    <source>
        <strain evidence="3 4">D1FHS</strain>
    </source>
</reference>
<dbReference type="RefSeq" id="WP_134357192.1">
    <property type="nucleotide sequence ID" value="NZ_CP038033.1"/>
</dbReference>
<evidence type="ECO:0000313" key="4">
    <source>
        <dbReference type="Proteomes" id="UP000294325"/>
    </source>
</evidence>
<keyword evidence="1" id="KW-0812">Transmembrane</keyword>
<evidence type="ECO:0000313" key="3">
    <source>
        <dbReference type="EMBL" id="QBQ54132.1"/>
    </source>
</evidence>
<accession>A0A4P7C012</accession>
<dbReference type="GO" id="GO:0005543">
    <property type="term" value="F:phospholipid binding"/>
    <property type="evidence" value="ECO:0007669"/>
    <property type="project" value="TreeGrafter"/>
</dbReference>
<dbReference type="GO" id="GO:0005548">
    <property type="term" value="F:phospholipid transporter activity"/>
    <property type="evidence" value="ECO:0007669"/>
    <property type="project" value="TreeGrafter"/>
</dbReference>
<dbReference type="Pfam" id="PF02470">
    <property type="entry name" value="MlaD"/>
    <property type="match status" value="1"/>
</dbReference>
<protein>
    <submittedName>
        <fullName evidence="3">Outer membrane lipid asymmetry maintenance protein MlaD</fullName>
    </submittedName>
</protein>
<dbReference type="OrthoDB" id="9788420at2"/>
<evidence type="ECO:0000259" key="2">
    <source>
        <dbReference type="Pfam" id="PF02470"/>
    </source>
</evidence>
<dbReference type="AlphaFoldDB" id="A0A4P7C012"/>
<keyword evidence="1" id="KW-0472">Membrane</keyword>
<dbReference type="InterPro" id="IPR003399">
    <property type="entry name" value="Mce/MlaD"/>
</dbReference>
<feature type="transmembrane region" description="Helical" evidence="1">
    <location>
        <begin position="7"/>
        <end position="27"/>
    </location>
</feature>
<organism evidence="3 4">
    <name type="scientific">Nitrosococcus wardiae</name>
    <dbReference type="NCBI Taxonomy" id="1814290"/>
    <lineage>
        <taxon>Bacteria</taxon>
        <taxon>Pseudomonadati</taxon>
        <taxon>Pseudomonadota</taxon>
        <taxon>Gammaproteobacteria</taxon>
        <taxon>Chromatiales</taxon>
        <taxon>Chromatiaceae</taxon>
        <taxon>Nitrosococcus</taxon>
    </lineage>
</organism>
<dbReference type="InterPro" id="IPR030970">
    <property type="entry name" value="ABC_MlaD"/>
</dbReference>
<keyword evidence="4" id="KW-1185">Reference proteome</keyword>
<dbReference type="KEGG" id="nwr:E3U44_06150"/>
<gene>
    <name evidence="3" type="primary">mlaD</name>
    <name evidence="3" type="ORF">E3U44_06150</name>
</gene>
<evidence type="ECO:0000256" key="1">
    <source>
        <dbReference type="SAM" id="Phobius"/>
    </source>
</evidence>
<dbReference type="NCBIfam" id="TIGR04430">
    <property type="entry name" value="OM_asym_MlaD"/>
    <property type="match status" value="1"/>
</dbReference>
<dbReference type="Proteomes" id="UP000294325">
    <property type="component" value="Chromosome"/>
</dbReference>
<sequence length="155" mass="16747">MRQSRAVELIVGLFVAAGLGALFMLAMKVSNLSLVAQEDTYSVTAKFQNIGGLKVRSPVTLAGVTIGRVAVIQIDSQTYEAEVRMRIESQYDYLPEDTSASIYTAGLLGEQYIALEPGGAEVYLKEGDKIFLTQSALVLEELIGQFLYSKAAGES</sequence>
<name>A0A4P7C012_9GAMM</name>
<keyword evidence="1" id="KW-1133">Transmembrane helix</keyword>
<dbReference type="InterPro" id="IPR052336">
    <property type="entry name" value="MlaD_Phospholipid_Transporter"/>
</dbReference>
<dbReference type="PANTHER" id="PTHR33371">
    <property type="entry name" value="INTERMEMBRANE PHOSPHOLIPID TRANSPORT SYSTEM BINDING PROTEIN MLAD-RELATED"/>
    <property type="match status" value="1"/>
</dbReference>
<feature type="domain" description="Mce/MlaD" evidence="2">
    <location>
        <begin position="40"/>
        <end position="118"/>
    </location>
</feature>
<dbReference type="EMBL" id="CP038033">
    <property type="protein sequence ID" value="QBQ54132.1"/>
    <property type="molecule type" value="Genomic_DNA"/>
</dbReference>
<dbReference type="PANTHER" id="PTHR33371:SF4">
    <property type="entry name" value="INTERMEMBRANE PHOSPHOLIPID TRANSPORT SYSTEM BINDING PROTEIN MLAD"/>
    <property type="match status" value="1"/>
</dbReference>